<feature type="compositionally biased region" description="Acidic residues" evidence="1">
    <location>
        <begin position="111"/>
        <end position="120"/>
    </location>
</feature>
<feature type="compositionally biased region" description="Basic residues" evidence="1">
    <location>
        <begin position="383"/>
        <end position="395"/>
    </location>
</feature>
<evidence type="ECO:0000256" key="1">
    <source>
        <dbReference type="SAM" id="MobiDB-lite"/>
    </source>
</evidence>
<reference evidence="2" key="1">
    <citation type="submission" date="2022-11" db="EMBL/GenBank/DDBJ databases">
        <title>Chromosomal genome sequence assembly and mating type (MAT) locus characterization of the leprose asexual lichenized fungus Lepraria neglecta (Nyl.) Erichsen.</title>
        <authorList>
            <person name="Allen J.L."/>
            <person name="Pfeffer B."/>
        </authorList>
    </citation>
    <scope>NUCLEOTIDE SEQUENCE</scope>
    <source>
        <strain evidence="2">Allen 5258</strain>
    </source>
</reference>
<organism evidence="2 3">
    <name type="scientific">Lepraria neglecta</name>
    <dbReference type="NCBI Taxonomy" id="209136"/>
    <lineage>
        <taxon>Eukaryota</taxon>
        <taxon>Fungi</taxon>
        <taxon>Dikarya</taxon>
        <taxon>Ascomycota</taxon>
        <taxon>Pezizomycotina</taxon>
        <taxon>Lecanoromycetes</taxon>
        <taxon>OSLEUM clade</taxon>
        <taxon>Lecanoromycetidae</taxon>
        <taxon>Lecanorales</taxon>
        <taxon>Lecanorineae</taxon>
        <taxon>Stereocaulaceae</taxon>
        <taxon>Lepraria</taxon>
    </lineage>
</organism>
<sequence length="395" mass="43450">MPRYQNYQQDDDDDDDQQPNQRGRQQDDDNQRGQAQQQQQADDDDDDNDNTNSRGLKPQQNDDDNDDNNSTVQRGQQDDDDDAGNTQRGIQQAQDDDDDDPAPSPPHSPPPDDDDDDDDPVPSPPHSPPPDDNDNDDDDDDGQTAVKSSNVNINFNINLGGDLEDSDLHEGGVMFSKKLLAQLFSGPGEHDPDGKEVPVNQVQHEHVETADSGEWTIVQLKTQDATGATIYLKAKLDSGADDNFMSFDTYQVTGLDFTPYEGPEGPPTFTMGGGQESEPLGTVRLEYTAGIKPEKFIETFQVMEGLPHDVIIGKPLMTAAHMMMVNPNFANPPEHKALCLMELPPKDKDSKAKALAFQKQRAAEQAAAYEAKIEAQEAAAPKSGKKHLFGRFGKH</sequence>
<dbReference type="CDD" id="cd00303">
    <property type="entry name" value="retropepsin_like"/>
    <property type="match status" value="1"/>
</dbReference>
<proteinExistence type="predicted"/>
<name>A0AAD9YXT3_9LECA</name>
<feature type="compositionally biased region" description="Polar residues" evidence="1">
    <location>
        <begin position="84"/>
        <end position="93"/>
    </location>
</feature>
<evidence type="ECO:0000313" key="3">
    <source>
        <dbReference type="Proteomes" id="UP001276659"/>
    </source>
</evidence>
<feature type="compositionally biased region" description="Acidic residues" evidence="1">
    <location>
        <begin position="131"/>
        <end position="142"/>
    </location>
</feature>
<keyword evidence="3" id="KW-1185">Reference proteome</keyword>
<protein>
    <submittedName>
        <fullName evidence="2">Uncharacterized protein</fullName>
    </submittedName>
</protein>
<evidence type="ECO:0000313" key="2">
    <source>
        <dbReference type="EMBL" id="KAK3167286.1"/>
    </source>
</evidence>
<dbReference type="AlphaFoldDB" id="A0AAD9YXT3"/>
<dbReference type="Gene3D" id="2.40.70.10">
    <property type="entry name" value="Acid Proteases"/>
    <property type="match status" value="1"/>
</dbReference>
<dbReference type="InterPro" id="IPR021109">
    <property type="entry name" value="Peptidase_aspartic_dom_sf"/>
</dbReference>
<feature type="region of interest" description="Disordered" evidence="1">
    <location>
        <begin position="376"/>
        <end position="395"/>
    </location>
</feature>
<accession>A0AAD9YXT3</accession>
<dbReference type="Proteomes" id="UP001276659">
    <property type="component" value="Unassembled WGS sequence"/>
</dbReference>
<feature type="region of interest" description="Disordered" evidence="1">
    <location>
        <begin position="1"/>
        <end position="149"/>
    </location>
</feature>
<gene>
    <name evidence="2" type="ORF">OEA41_010413</name>
</gene>
<dbReference type="EMBL" id="JASNWA010000011">
    <property type="protein sequence ID" value="KAK3167286.1"/>
    <property type="molecule type" value="Genomic_DNA"/>
</dbReference>
<feature type="compositionally biased region" description="Pro residues" evidence="1">
    <location>
        <begin position="121"/>
        <end position="130"/>
    </location>
</feature>
<comment type="caution">
    <text evidence="2">The sequence shown here is derived from an EMBL/GenBank/DDBJ whole genome shotgun (WGS) entry which is preliminary data.</text>
</comment>